<dbReference type="PROSITE" id="PS00028">
    <property type="entry name" value="ZINC_FINGER_C2H2_1"/>
    <property type="match status" value="23"/>
</dbReference>
<evidence type="ECO:0000313" key="12">
    <source>
        <dbReference type="Proteomes" id="UP000694888"/>
    </source>
</evidence>
<comment type="subcellular location">
    <subcellularLocation>
        <location evidence="1">Nucleus</location>
    </subcellularLocation>
</comment>
<reference evidence="13" key="1">
    <citation type="submission" date="2025-08" db="UniProtKB">
        <authorList>
            <consortium name="RefSeq"/>
        </authorList>
    </citation>
    <scope>IDENTIFICATION</scope>
</reference>
<evidence type="ECO:0000256" key="9">
    <source>
        <dbReference type="PROSITE-ProRule" id="PRU00042"/>
    </source>
</evidence>
<accession>A0ABM0JRV6</accession>
<feature type="domain" description="C2H2-type" evidence="11">
    <location>
        <begin position="1107"/>
        <end position="1134"/>
    </location>
</feature>
<feature type="region of interest" description="Disordered" evidence="10">
    <location>
        <begin position="111"/>
        <end position="158"/>
    </location>
</feature>
<feature type="domain" description="C2H2-type" evidence="11">
    <location>
        <begin position="1135"/>
        <end position="1162"/>
    </location>
</feature>
<evidence type="ECO:0000256" key="5">
    <source>
        <dbReference type="ARBA" id="ARBA00022833"/>
    </source>
</evidence>
<keyword evidence="7" id="KW-0804">Transcription</keyword>
<evidence type="ECO:0000256" key="2">
    <source>
        <dbReference type="ARBA" id="ARBA00022723"/>
    </source>
</evidence>
<feature type="domain" description="C2H2-type" evidence="11">
    <location>
        <begin position="909"/>
        <end position="936"/>
    </location>
</feature>
<feature type="domain" description="C2H2-type" evidence="11">
    <location>
        <begin position="188"/>
        <end position="215"/>
    </location>
</feature>
<dbReference type="PROSITE" id="PS50157">
    <property type="entry name" value="ZINC_FINGER_C2H2_2"/>
    <property type="match status" value="21"/>
</dbReference>
<dbReference type="PANTHER" id="PTHR47772">
    <property type="entry name" value="ZINC FINGER PROTEIN 200"/>
    <property type="match status" value="1"/>
</dbReference>
<proteinExistence type="predicted"/>
<dbReference type="GeneID" id="101858498"/>
<dbReference type="RefSeq" id="XP_005100107.1">
    <property type="nucleotide sequence ID" value="XM_005100050.3"/>
</dbReference>
<feature type="domain" description="C2H2-type" evidence="11">
    <location>
        <begin position="347"/>
        <end position="374"/>
    </location>
</feature>
<dbReference type="InterPro" id="IPR050636">
    <property type="entry name" value="C2H2-ZF_domain-containing"/>
</dbReference>
<feature type="domain" description="C2H2-type" evidence="11">
    <location>
        <begin position="319"/>
        <end position="346"/>
    </location>
</feature>
<evidence type="ECO:0000256" key="1">
    <source>
        <dbReference type="ARBA" id="ARBA00004123"/>
    </source>
</evidence>
<name>A0ABM0JRV6_APLCA</name>
<organism evidence="12 13">
    <name type="scientific">Aplysia californica</name>
    <name type="common">California sea hare</name>
    <dbReference type="NCBI Taxonomy" id="6500"/>
    <lineage>
        <taxon>Eukaryota</taxon>
        <taxon>Metazoa</taxon>
        <taxon>Spiralia</taxon>
        <taxon>Lophotrochozoa</taxon>
        <taxon>Mollusca</taxon>
        <taxon>Gastropoda</taxon>
        <taxon>Heterobranchia</taxon>
        <taxon>Euthyneura</taxon>
        <taxon>Tectipleura</taxon>
        <taxon>Aplysiida</taxon>
        <taxon>Aplysioidea</taxon>
        <taxon>Aplysiidae</taxon>
        <taxon>Aplysia</taxon>
    </lineage>
</organism>
<keyword evidence="3" id="KW-0677">Repeat</keyword>
<keyword evidence="2" id="KW-0479">Metal-binding</keyword>
<sequence length="1398" mass="157544">METSGELKASKGSSRYSCTACLSGFSSPYHLKKHKEDCEFAGDLSKRQRKKAENGRELMESRMSCNLCEKNFKNESLLKKHIRNFHSGEGGYSCSVCHLVCSTQKLLQKHMTQSHKSGNKPAPNVIEQRTSLKSSSVRKMRNQLSATGTRERKSVSGRLQKVTDSKNVCEQPQEVLTEKSGDKQNGNLTCQICSRTFARAANLKLHMRVHTGERPYTCDTCGKTFARSDHLKNHELCHKSVKEFLCDECNESFRRADHLKYHKVNKHGDVIRLNELKKYTRIDTPEKSKTVLCDICGSAFNDQKGLRNHLRKHNNFQKYSCHYCGQTFNQSSNLNVHLRKHTGVKPYKCTTCSETFTTSAKLKTHARKHTGELPFSCDVCGRMFGESRLLKMHKQIHSGTKAFMCSHCGKAFMHGSTLRAHVRVHTGVRPYKCDICGKAFAQISSLTYHKRTHSGEKPYSCHICGNSYTRMTTLNVHLARHSGEKRFSCSRCDFKCDLQKILKSHMEKTHEGTAGVHDASLNVSQDPNALYAENFHRTLNDSKTVGVIQTLEKYSENFFDTQDNCPFPSKNLQDSSVNEADCIFSSPEYAVQTECIGVYKDRNINKTSVIGSMNMSDLCTDMKTDFHFQNTSGINEKCSVSVEESFSNNQKESQISHSVLSSEVVYMKDRDDGHMTLGNMDSQPSLLSLRAGSERSDVATSAPPFVSLSNGQGETSRVSVGDIVSVRQHANSVCVGDNQDESKNQKKSDTFVSLENIPSISTVVSSALDYTQTYENHVEQDNVSFNNLGVSGDSQNNEEESAAVEEICLTGGESKKLSHMLDLSEAKALSNDESESLADTEDLFSINHTVSEVQSQSDSEKSNSKKVTPLRISSRIVQKKDNVKQKLMTNKRRKQQVTKLDVTKDRGKPKCNVCGQLFSRRGNLTTHMRLHSGERPYQCSVCNKTFTRSDHLKGHMLLHEDGQRMACHHCKDMFDSADSLKYHLELQHAGKLPFVCGICLFSCLRLGELKDHMKSHNANDRFDCAVCDKSFLKSKELKDHMRTHPGAQPFECKPCGKFFRESSCLKLHMMTQHTGVRPFKCGVCGIGFITAARLEKHMRKHTGQRPFTCEFCGKLFLDITLLNMHIKVHTKERPYQCQHCGKGFTHRSTLRAHVRTHTGTKPYRCDVCGDSFTQISSLTYHRRKHDGLKPYKCTICEKAYTRSSTLSIHMSRHTGQKRVACPQCNFTCDTQKALRKHLSKTHTSQMVSVHEDVVGLSGLQNEEELEPIPSSGNLTQLENRPEGLHHFEIYQQQGEIQILQQQQQQPLQRLGLHSFPPQEVPAPKILLHFPSMISTIQQPILEQRLQSELSHDGKVTHCPASSVTPQLVLTVASDALRSFVSANEVEFTPHQVDITPRG</sequence>
<feature type="domain" description="C2H2-type" evidence="11">
    <location>
        <begin position="244"/>
        <end position="267"/>
    </location>
</feature>
<keyword evidence="5" id="KW-0862">Zinc</keyword>
<feature type="domain" description="C2H2-type" evidence="11">
    <location>
        <begin position="1050"/>
        <end position="1078"/>
    </location>
</feature>
<feature type="domain" description="C2H2-type" evidence="11">
    <location>
        <begin position="1191"/>
        <end position="1218"/>
    </location>
</feature>
<evidence type="ECO:0000313" key="13">
    <source>
        <dbReference type="RefSeq" id="XP_005100107.1"/>
    </source>
</evidence>
<feature type="domain" description="C2H2-type" evidence="11">
    <location>
        <begin position="431"/>
        <end position="458"/>
    </location>
</feature>
<dbReference type="SMART" id="SM00355">
    <property type="entry name" value="ZnF_C2H2"/>
    <property type="match status" value="26"/>
</dbReference>
<evidence type="ECO:0000259" key="11">
    <source>
        <dbReference type="PROSITE" id="PS50157"/>
    </source>
</evidence>
<keyword evidence="4 9" id="KW-0863">Zinc-finger</keyword>
<dbReference type="InterPro" id="IPR013087">
    <property type="entry name" value="Znf_C2H2_type"/>
</dbReference>
<dbReference type="Gene3D" id="3.30.160.60">
    <property type="entry name" value="Classic Zinc Finger"/>
    <property type="match status" value="20"/>
</dbReference>
<feature type="domain" description="C2H2-type" evidence="11">
    <location>
        <begin position="216"/>
        <end position="243"/>
    </location>
</feature>
<evidence type="ECO:0000256" key="7">
    <source>
        <dbReference type="ARBA" id="ARBA00023163"/>
    </source>
</evidence>
<evidence type="ECO:0000256" key="8">
    <source>
        <dbReference type="ARBA" id="ARBA00023242"/>
    </source>
</evidence>
<evidence type="ECO:0000256" key="4">
    <source>
        <dbReference type="ARBA" id="ARBA00022771"/>
    </source>
</evidence>
<feature type="domain" description="C2H2-type" evidence="11">
    <location>
        <begin position="375"/>
        <end position="402"/>
    </location>
</feature>
<gene>
    <name evidence="13" type="primary">LOC101858498</name>
</gene>
<keyword evidence="6" id="KW-0805">Transcription regulation</keyword>
<feature type="domain" description="C2H2-type" evidence="11">
    <location>
        <begin position="63"/>
        <end position="91"/>
    </location>
</feature>
<feature type="domain" description="C2H2-type" evidence="11">
    <location>
        <begin position="459"/>
        <end position="486"/>
    </location>
</feature>
<dbReference type="Pfam" id="PF00096">
    <property type="entry name" value="zf-C2H2"/>
    <property type="match status" value="16"/>
</dbReference>
<dbReference type="Proteomes" id="UP000694888">
    <property type="component" value="Unplaced"/>
</dbReference>
<keyword evidence="8" id="KW-0539">Nucleus</keyword>
<feature type="domain" description="C2H2-type" evidence="11">
    <location>
        <begin position="291"/>
        <end position="318"/>
    </location>
</feature>
<evidence type="ECO:0000256" key="10">
    <source>
        <dbReference type="SAM" id="MobiDB-lite"/>
    </source>
</evidence>
<feature type="domain" description="C2H2-type" evidence="11">
    <location>
        <begin position="1163"/>
        <end position="1190"/>
    </location>
</feature>
<keyword evidence="12" id="KW-1185">Reference proteome</keyword>
<feature type="domain" description="C2H2-type" evidence="11">
    <location>
        <begin position="1022"/>
        <end position="1049"/>
    </location>
</feature>
<dbReference type="SUPFAM" id="SSF57667">
    <property type="entry name" value="beta-beta-alpha zinc fingers"/>
    <property type="match status" value="14"/>
</dbReference>
<feature type="domain" description="C2H2-type" evidence="11">
    <location>
        <begin position="403"/>
        <end position="430"/>
    </location>
</feature>
<dbReference type="InterPro" id="IPR036236">
    <property type="entry name" value="Znf_C2H2_sf"/>
</dbReference>
<protein>
    <submittedName>
        <fullName evidence="13">Zinc finger and BTB domain-containing protein 11</fullName>
    </submittedName>
</protein>
<dbReference type="PANTHER" id="PTHR47772:SF13">
    <property type="entry name" value="GASTRULA ZINC FINGER PROTEIN XLCGF49.1-LIKE-RELATED"/>
    <property type="match status" value="1"/>
</dbReference>
<evidence type="ECO:0000256" key="3">
    <source>
        <dbReference type="ARBA" id="ARBA00022737"/>
    </source>
</evidence>
<feature type="domain" description="C2H2-type" evidence="11">
    <location>
        <begin position="965"/>
        <end position="993"/>
    </location>
</feature>
<feature type="domain" description="C2H2-type" evidence="11">
    <location>
        <begin position="1079"/>
        <end position="1106"/>
    </location>
</feature>
<feature type="domain" description="C2H2-type" evidence="11">
    <location>
        <begin position="937"/>
        <end position="964"/>
    </location>
</feature>
<evidence type="ECO:0000256" key="6">
    <source>
        <dbReference type="ARBA" id="ARBA00023015"/>
    </source>
</evidence>